<evidence type="ECO:0000313" key="2">
    <source>
        <dbReference type="EMBL" id="TKR57425.1"/>
    </source>
</evidence>
<comment type="caution">
    <text evidence="2">The sequence shown here is derived from an EMBL/GenBank/DDBJ whole genome shotgun (WGS) entry which is preliminary data.</text>
</comment>
<keyword evidence="3" id="KW-1185">Reference proteome</keyword>
<feature type="region of interest" description="Disordered" evidence="1">
    <location>
        <begin position="1"/>
        <end position="45"/>
    </location>
</feature>
<gene>
    <name evidence="2" type="ORF">L596_030692</name>
</gene>
<reference evidence="2 3" key="1">
    <citation type="journal article" date="2015" name="Genome Biol.">
        <title>Comparative genomics of Steinernema reveals deeply conserved gene regulatory networks.</title>
        <authorList>
            <person name="Dillman A.R."/>
            <person name="Macchietto M."/>
            <person name="Porter C.F."/>
            <person name="Rogers A."/>
            <person name="Williams B."/>
            <person name="Antoshechkin I."/>
            <person name="Lee M.M."/>
            <person name="Goodwin Z."/>
            <person name="Lu X."/>
            <person name="Lewis E.E."/>
            <person name="Goodrich-Blair H."/>
            <person name="Stock S.P."/>
            <person name="Adams B.J."/>
            <person name="Sternberg P.W."/>
            <person name="Mortazavi A."/>
        </authorList>
    </citation>
    <scope>NUCLEOTIDE SEQUENCE [LARGE SCALE GENOMIC DNA]</scope>
    <source>
        <strain evidence="2 3">ALL</strain>
    </source>
</reference>
<evidence type="ECO:0000256" key="1">
    <source>
        <dbReference type="SAM" id="MobiDB-lite"/>
    </source>
</evidence>
<protein>
    <submittedName>
        <fullName evidence="2">Uncharacterized protein</fullName>
    </submittedName>
</protein>
<dbReference type="AlphaFoldDB" id="A0A4V5ZWT2"/>
<reference evidence="2 3" key="2">
    <citation type="journal article" date="2019" name="G3 (Bethesda)">
        <title>Hybrid Assembly of the Genome of the Entomopathogenic Nematode Steinernema carpocapsae Identifies the X-Chromosome.</title>
        <authorList>
            <person name="Serra L."/>
            <person name="Macchietto M."/>
            <person name="Macias-Munoz A."/>
            <person name="McGill C.J."/>
            <person name="Rodriguez I.M."/>
            <person name="Rodriguez B."/>
            <person name="Murad R."/>
            <person name="Mortazavi A."/>
        </authorList>
    </citation>
    <scope>NUCLEOTIDE SEQUENCE [LARGE SCALE GENOMIC DNA]</scope>
    <source>
        <strain evidence="2 3">ALL</strain>
    </source>
</reference>
<dbReference type="Proteomes" id="UP000298663">
    <property type="component" value="Unassembled WGS sequence"/>
</dbReference>
<proteinExistence type="predicted"/>
<evidence type="ECO:0000313" key="3">
    <source>
        <dbReference type="Proteomes" id="UP000298663"/>
    </source>
</evidence>
<organism evidence="2 3">
    <name type="scientific">Steinernema carpocapsae</name>
    <name type="common">Entomopathogenic nematode</name>
    <dbReference type="NCBI Taxonomy" id="34508"/>
    <lineage>
        <taxon>Eukaryota</taxon>
        <taxon>Metazoa</taxon>
        <taxon>Ecdysozoa</taxon>
        <taxon>Nematoda</taxon>
        <taxon>Chromadorea</taxon>
        <taxon>Rhabditida</taxon>
        <taxon>Tylenchina</taxon>
        <taxon>Panagrolaimomorpha</taxon>
        <taxon>Strongyloidoidea</taxon>
        <taxon>Steinernematidae</taxon>
        <taxon>Steinernema</taxon>
    </lineage>
</organism>
<feature type="compositionally biased region" description="Basic and acidic residues" evidence="1">
    <location>
        <begin position="1"/>
        <end position="15"/>
    </location>
</feature>
<sequence length="149" mass="17100">MSREEINAAEESVRETHRRKKTYQKSEPVPRRPVRPQFAAQGRSSSSSRIRHALYHLFRLFMNYFKEICAPDAVRIELIPVGCASREANHLARISMWATSPIDAPTARRSCWNRKPKQERGYAALKSKVDLRRRLRQAPGPPAHVADAP</sequence>
<dbReference type="EMBL" id="AZBU02000015">
    <property type="protein sequence ID" value="TKR57425.1"/>
    <property type="molecule type" value="Genomic_DNA"/>
</dbReference>
<name>A0A4V5ZWT2_STECR</name>
<accession>A0A4V5ZWT2</accession>